<comment type="function">
    <text evidence="7">Functions as a peptidoglycan terminase that cleaves nascent peptidoglycan strands endolytically to terminate their elongation.</text>
</comment>
<keyword evidence="5 7" id="KW-0456">Lyase</keyword>
<comment type="caution">
    <text evidence="8">The sequence shown here is derived from an EMBL/GenBank/DDBJ whole genome shotgun (WGS) entry which is preliminary data.</text>
</comment>
<comment type="similarity">
    <text evidence="7">Belongs to the transglycosylase MltG family.</text>
</comment>
<dbReference type="NCBIfam" id="TIGR00247">
    <property type="entry name" value="endolytic transglycosylase MltG"/>
    <property type="match status" value="1"/>
</dbReference>
<dbReference type="Gene3D" id="3.30.160.60">
    <property type="entry name" value="Classic Zinc Finger"/>
    <property type="match status" value="1"/>
</dbReference>
<evidence type="ECO:0000256" key="3">
    <source>
        <dbReference type="ARBA" id="ARBA00022989"/>
    </source>
</evidence>
<dbReference type="GO" id="GO:0008932">
    <property type="term" value="F:lytic endotransglycosylase activity"/>
    <property type="evidence" value="ECO:0007669"/>
    <property type="project" value="UniProtKB-UniRule"/>
</dbReference>
<dbReference type="GO" id="GO:0071555">
    <property type="term" value="P:cell wall organization"/>
    <property type="evidence" value="ECO:0007669"/>
    <property type="project" value="UniProtKB-KW"/>
</dbReference>
<dbReference type="RefSeq" id="WP_152810809.1">
    <property type="nucleotide sequence ID" value="NZ_WHNW01000012.1"/>
</dbReference>
<dbReference type="Pfam" id="PF02618">
    <property type="entry name" value="YceG"/>
    <property type="match status" value="1"/>
</dbReference>
<dbReference type="FunCoup" id="A0A6N7EZM6">
    <property type="interactions" value="274"/>
</dbReference>
<sequence length="356" mass="40037">MRRFLIRFLLLLIFVALAAGVWLYTDYHRFIRASAVDDAAAQTFSIQSGDSVATVVRRLQGQGVLGQGSNGQALANFQNKRYAAYIKFWAQQQGQAHQLKVGQYQLIAGMTPPELLDLFVSGKTIVYRVQFIEGWTFADALAAIRSHPKVEQTLTFVPAKDMPEILGSEISHYEGLLFPDTFQFAEQAKDIDILKQSHDLMKKNLETAWQARHPDIVLKTPYELLILASIIEKETALDSERHEISGVFHRRMAKGMRLQTDPTVIYGLGEQYTGRLTRSQLRLDTPYNTYTRHGLPPTPIALPGMASLIAAGQPDDGESLFFVADGKGGHTFSKTYEAHREAVKVYRQFQQSQESQ</sequence>
<reference evidence="8 9" key="1">
    <citation type="submission" date="2019-10" db="EMBL/GenBank/DDBJ databases">
        <title>Cardiobacteriales fam. a chemoheterotrophic member of the order Cardiobacteriales, and proposal of Cardiobacteriales fam. nov.</title>
        <authorList>
            <person name="Wang C."/>
        </authorList>
    </citation>
    <scope>NUCLEOTIDE SEQUENCE [LARGE SCALE GENOMIC DNA]</scope>
    <source>
        <strain evidence="8 9">ML27</strain>
    </source>
</reference>
<evidence type="ECO:0000256" key="1">
    <source>
        <dbReference type="ARBA" id="ARBA00022475"/>
    </source>
</evidence>
<keyword evidence="1 7" id="KW-1003">Cell membrane</keyword>
<dbReference type="Gene3D" id="3.30.1490.480">
    <property type="entry name" value="Endolytic murein transglycosylase"/>
    <property type="match status" value="1"/>
</dbReference>
<dbReference type="GO" id="GO:0009252">
    <property type="term" value="P:peptidoglycan biosynthetic process"/>
    <property type="evidence" value="ECO:0007669"/>
    <property type="project" value="UniProtKB-UniRule"/>
</dbReference>
<evidence type="ECO:0000313" key="8">
    <source>
        <dbReference type="EMBL" id="MPV86819.1"/>
    </source>
</evidence>
<comment type="catalytic activity">
    <reaction evidence="7">
        <text>a peptidoglycan chain = a peptidoglycan chain with N-acetyl-1,6-anhydromuramyl-[peptide] at the reducing end + a peptidoglycan chain with N-acetylglucosamine at the non-reducing end.</text>
        <dbReference type="EC" id="4.2.2.29"/>
    </reaction>
</comment>
<dbReference type="AlphaFoldDB" id="A0A6N7EZM6"/>
<evidence type="ECO:0000256" key="7">
    <source>
        <dbReference type="HAMAP-Rule" id="MF_02065"/>
    </source>
</evidence>
<dbReference type="InterPro" id="IPR003770">
    <property type="entry name" value="MLTG-like"/>
</dbReference>
<dbReference type="PANTHER" id="PTHR30518">
    <property type="entry name" value="ENDOLYTIC MUREIN TRANSGLYCOSYLASE"/>
    <property type="match status" value="1"/>
</dbReference>
<dbReference type="CDD" id="cd08010">
    <property type="entry name" value="MltG_like"/>
    <property type="match status" value="1"/>
</dbReference>
<dbReference type="PANTHER" id="PTHR30518:SF2">
    <property type="entry name" value="ENDOLYTIC MUREIN TRANSGLYCOSYLASE"/>
    <property type="match status" value="1"/>
</dbReference>
<evidence type="ECO:0000256" key="4">
    <source>
        <dbReference type="ARBA" id="ARBA00023136"/>
    </source>
</evidence>
<protein>
    <recommendedName>
        <fullName evidence="7">Endolytic murein transglycosylase</fullName>
        <ecNumber evidence="7">4.2.2.29</ecNumber>
    </recommendedName>
    <alternativeName>
        <fullName evidence="7">Peptidoglycan lytic transglycosylase</fullName>
    </alternativeName>
    <alternativeName>
        <fullName evidence="7">Peptidoglycan polymerization terminase</fullName>
    </alternativeName>
</protein>
<evidence type="ECO:0000256" key="5">
    <source>
        <dbReference type="ARBA" id="ARBA00023239"/>
    </source>
</evidence>
<keyword evidence="9" id="KW-1185">Reference proteome</keyword>
<accession>A0A6N7EZM6</accession>
<name>A0A6N7EZM6_9GAMM</name>
<keyword evidence="7" id="KW-0997">Cell inner membrane</keyword>
<feature type="site" description="Important for catalytic activity" evidence="7">
    <location>
        <position position="234"/>
    </location>
</feature>
<organism evidence="8 9">
    <name type="scientific">Ostreibacterium oceani</name>
    <dbReference type="NCBI Taxonomy" id="2654998"/>
    <lineage>
        <taxon>Bacteria</taxon>
        <taxon>Pseudomonadati</taxon>
        <taxon>Pseudomonadota</taxon>
        <taxon>Gammaproteobacteria</taxon>
        <taxon>Cardiobacteriales</taxon>
        <taxon>Ostreibacteriaceae</taxon>
        <taxon>Ostreibacterium</taxon>
    </lineage>
</organism>
<dbReference type="Proteomes" id="UP000471298">
    <property type="component" value="Unassembled WGS sequence"/>
</dbReference>
<dbReference type="EC" id="4.2.2.29" evidence="7"/>
<dbReference type="HAMAP" id="MF_02065">
    <property type="entry name" value="MltG"/>
    <property type="match status" value="1"/>
</dbReference>
<keyword evidence="2 7" id="KW-0812">Transmembrane</keyword>
<evidence type="ECO:0000256" key="2">
    <source>
        <dbReference type="ARBA" id="ARBA00022692"/>
    </source>
</evidence>
<dbReference type="GO" id="GO:0005886">
    <property type="term" value="C:plasma membrane"/>
    <property type="evidence" value="ECO:0007669"/>
    <property type="project" value="UniProtKB-UniRule"/>
</dbReference>
<dbReference type="InParanoid" id="A0A6N7EZM6"/>
<gene>
    <name evidence="7 8" type="primary">mltG</name>
    <name evidence="8" type="ORF">GCU85_08780</name>
</gene>
<keyword evidence="6 7" id="KW-0961">Cell wall biogenesis/degradation</keyword>
<evidence type="ECO:0000313" key="9">
    <source>
        <dbReference type="Proteomes" id="UP000471298"/>
    </source>
</evidence>
<evidence type="ECO:0000256" key="6">
    <source>
        <dbReference type="ARBA" id="ARBA00023316"/>
    </source>
</evidence>
<keyword evidence="3 7" id="KW-1133">Transmembrane helix</keyword>
<keyword evidence="4 7" id="KW-0472">Membrane</keyword>
<dbReference type="EMBL" id="WHNW01000012">
    <property type="protein sequence ID" value="MPV86819.1"/>
    <property type="molecule type" value="Genomic_DNA"/>
</dbReference>
<proteinExistence type="inferred from homology"/>